<feature type="region of interest" description="Disordered" evidence="1">
    <location>
        <begin position="124"/>
        <end position="162"/>
    </location>
</feature>
<dbReference type="AlphaFoldDB" id="A0A2M4C1R2"/>
<sequence length="162" mass="18430">MNGKSPLIPGIVRAPQNAATNQFSAIIVKNCGIPGVVRATTNNRSKEKTTSWEKKGIGTVQIAQNDELTKQAVDEILRETRASQIREEEQHGPIARKRCPVQKTNKRFLNRTIISAVNHNNRERWKVKQRSKEKLTEHVRKRNDPEPSRKDQDPPIPTIVID</sequence>
<accession>A0A2M4C1R2</accession>
<dbReference type="EMBL" id="GGFJ01010125">
    <property type="protein sequence ID" value="MBW59266.1"/>
    <property type="molecule type" value="Transcribed_RNA"/>
</dbReference>
<organism evidence="2">
    <name type="scientific">Anopheles marajoara</name>
    <dbReference type="NCBI Taxonomy" id="58244"/>
    <lineage>
        <taxon>Eukaryota</taxon>
        <taxon>Metazoa</taxon>
        <taxon>Ecdysozoa</taxon>
        <taxon>Arthropoda</taxon>
        <taxon>Hexapoda</taxon>
        <taxon>Insecta</taxon>
        <taxon>Pterygota</taxon>
        <taxon>Neoptera</taxon>
        <taxon>Endopterygota</taxon>
        <taxon>Diptera</taxon>
        <taxon>Nematocera</taxon>
        <taxon>Culicoidea</taxon>
        <taxon>Culicidae</taxon>
        <taxon>Anophelinae</taxon>
        <taxon>Anopheles</taxon>
    </lineage>
</organism>
<dbReference type="PANTHER" id="PTHR34769:SF1">
    <property type="entry name" value="RNA POLYMERASE I AND III SUBUNIT D"/>
    <property type="match status" value="1"/>
</dbReference>
<dbReference type="InterPro" id="IPR038948">
    <property type="entry name" value="POLR1D-like"/>
</dbReference>
<dbReference type="PANTHER" id="PTHR34769">
    <property type="entry name" value="RCG42593, ISOFORM CRA_A"/>
    <property type="match status" value="1"/>
</dbReference>
<protein>
    <submittedName>
        <fullName evidence="2">Uncharacterized protein</fullName>
    </submittedName>
</protein>
<evidence type="ECO:0000256" key="1">
    <source>
        <dbReference type="SAM" id="MobiDB-lite"/>
    </source>
</evidence>
<name>A0A2M4C1R2_9DIPT</name>
<evidence type="ECO:0000313" key="2">
    <source>
        <dbReference type="EMBL" id="MBW59266.1"/>
    </source>
</evidence>
<proteinExistence type="predicted"/>
<feature type="compositionally biased region" description="Basic and acidic residues" evidence="1">
    <location>
        <begin position="124"/>
        <end position="153"/>
    </location>
</feature>
<reference evidence="2" key="1">
    <citation type="submission" date="2018-01" db="EMBL/GenBank/DDBJ databases">
        <title>An insight into the sialome of Amazonian anophelines.</title>
        <authorList>
            <person name="Ribeiro J.M."/>
            <person name="Scarpassa V."/>
            <person name="Calvo E."/>
        </authorList>
    </citation>
    <scope>NUCLEOTIDE SEQUENCE</scope>
    <source>
        <tissue evidence="2">Salivary glands</tissue>
    </source>
</reference>